<dbReference type="InterPro" id="IPR036034">
    <property type="entry name" value="PDZ_sf"/>
</dbReference>
<name>A0A974D0H4_XENLA</name>
<dbReference type="Gene3D" id="2.30.30.40">
    <property type="entry name" value="SH3 Domains"/>
    <property type="match status" value="1"/>
</dbReference>
<evidence type="ECO:0000259" key="2">
    <source>
        <dbReference type="Pfam" id="PF00595"/>
    </source>
</evidence>
<evidence type="ECO:0000256" key="1">
    <source>
        <dbReference type="SAM" id="SignalP"/>
    </source>
</evidence>
<dbReference type="Pfam" id="PF00595">
    <property type="entry name" value="PDZ"/>
    <property type="match status" value="1"/>
</dbReference>
<gene>
    <name evidence="3" type="ORF">XELAEV_18024677mg</name>
</gene>
<dbReference type="SUPFAM" id="SSF50044">
    <property type="entry name" value="SH3-domain"/>
    <property type="match status" value="1"/>
</dbReference>
<accession>A0A974D0H4</accession>
<dbReference type="EMBL" id="CM004473">
    <property type="protein sequence ID" value="OCT82165.1"/>
    <property type="molecule type" value="Genomic_DNA"/>
</dbReference>
<dbReference type="InterPro" id="IPR050716">
    <property type="entry name" value="MAGUK"/>
</dbReference>
<proteinExistence type="predicted"/>
<feature type="domain" description="PDZ" evidence="2">
    <location>
        <begin position="54"/>
        <end position="94"/>
    </location>
</feature>
<reference evidence="4" key="1">
    <citation type="journal article" date="2016" name="Nature">
        <title>Genome evolution in the allotetraploid frog Xenopus laevis.</title>
        <authorList>
            <person name="Session A.M."/>
            <person name="Uno Y."/>
            <person name="Kwon T."/>
            <person name="Chapman J.A."/>
            <person name="Toyoda A."/>
            <person name="Takahashi S."/>
            <person name="Fukui A."/>
            <person name="Hikosaka A."/>
            <person name="Suzuki A."/>
            <person name="Kondo M."/>
            <person name="van Heeringen S.J."/>
            <person name="Quigley I."/>
            <person name="Heinz S."/>
            <person name="Ogino H."/>
            <person name="Ochi H."/>
            <person name="Hellsten U."/>
            <person name="Lyons J.B."/>
            <person name="Simakov O."/>
            <person name="Putnam N."/>
            <person name="Stites J."/>
            <person name="Kuroki Y."/>
            <person name="Tanaka T."/>
            <person name="Michiue T."/>
            <person name="Watanabe M."/>
            <person name="Bogdanovic O."/>
            <person name="Lister R."/>
            <person name="Georgiou G."/>
            <person name="Paranjpe S.S."/>
            <person name="van Kruijsbergen I."/>
            <person name="Shu S."/>
            <person name="Carlson J."/>
            <person name="Kinoshita T."/>
            <person name="Ohta Y."/>
            <person name="Mawaribuchi S."/>
            <person name="Jenkins J."/>
            <person name="Grimwood J."/>
            <person name="Schmutz J."/>
            <person name="Mitros T."/>
            <person name="Mozaffari S.V."/>
            <person name="Suzuki Y."/>
            <person name="Haramoto Y."/>
            <person name="Yamamoto T.S."/>
            <person name="Takagi C."/>
            <person name="Heald R."/>
            <person name="Miller K."/>
            <person name="Haudenschild C."/>
            <person name="Kitzman J."/>
            <person name="Nakayama T."/>
            <person name="Izutsu Y."/>
            <person name="Robert J."/>
            <person name="Fortriede J."/>
            <person name="Burns K."/>
            <person name="Lotay V."/>
            <person name="Karimi K."/>
            <person name="Yasuoka Y."/>
            <person name="Dichmann D.S."/>
            <person name="Flajnik M.F."/>
            <person name="Houston D.W."/>
            <person name="Shendure J."/>
            <person name="DuPasquier L."/>
            <person name="Vize P.D."/>
            <person name="Zorn A.M."/>
            <person name="Ito M."/>
            <person name="Marcotte E.M."/>
            <person name="Wallingford J.B."/>
            <person name="Ito Y."/>
            <person name="Asashima M."/>
            <person name="Ueno N."/>
            <person name="Matsuda Y."/>
            <person name="Veenstra G.J."/>
            <person name="Fujiyama A."/>
            <person name="Harland R.M."/>
            <person name="Taira M."/>
            <person name="Rokhsar D.S."/>
        </authorList>
    </citation>
    <scope>NUCLEOTIDE SEQUENCE [LARGE SCALE GENOMIC DNA]</scope>
    <source>
        <strain evidence="4">J</strain>
    </source>
</reference>
<organism evidence="3 4">
    <name type="scientific">Xenopus laevis</name>
    <name type="common">African clawed frog</name>
    <dbReference type="NCBI Taxonomy" id="8355"/>
    <lineage>
        <taxon>Eukaryota</taxon>
        <taxon>Metazoa</taxon>
        <taxon>Chordata</taxon>
        <taxon>Craniata</taxon>
        <taxon>Vertebrata</taxon>
        <taxon>Euteleostomi</taxon>
        <taxon>Amphibia</taxon>
        <taxon>Batrachia</taxon>
        <taxon>Anura</taxon>
        <taxon>Pipoidea</taxon>
        <taxon>Pipidae</taxon>
        <taxon>Xenopodinae</taxon>
        <taxon>Xenopus</taxon>
        <taxon>Xenopus</taxon>
    </lineage>
</organism>
<dbReference type="Gene3D" id="2.30.42.10">
    <property type="match status" value="1"/>
</dbReference>
<dbReference type="AlphaFoldDB" id="A0A974D0H4"/>
<dbReference type="Proteomes" id="UP000694892">
    <property type="component" value="Chromosome 4S"/>
</dbReference>
<evidence type="ECO:0000313" key="3">
    <source>
        <dbReference type="EMBL" id="OCT82165.1"/>
    </source>
</evidence>
<evidence type="ECO:0000313" key="4">
    <source>
        <dbReference type="Proteomes" id="UP000694892"/>
    </source>
</evidence>
<feature type="chain" id="PRO_5037261397" description="PDZ domain-containing protein" evidence="1">
    <location>
        <begin position="23"/>
        <end position="143"/>
    </location>
</feature>
<dbReference type="PANTHER" id="PTHR23122">
    <property type="entry name" value="MEMBRANE-ASSOCIATED GUANYLATE KINASE MAGUK"/>
    <property type="match status" value="1"/>
</dbReference>
<keyword evidence="1" id="KW-0732">Signal</keyword>
<dbReference type="InterPro" id="IPR001478">
    <property type="entry name" value="PDZ"/>
</dbReference>
<feature type="signal peptide" evidence="1">
    <location>
        <begin position="1"/>
        <end position="22"/>
    </location>
</feature>
<sequence>MFNFVTLSVLDKYLLMLNLVYPTELPSVCSHTEELYTNGSAAPGTEEKKRVRRVQFDREIEQPMGITLKVSCIVARMLHGGFIHRQGSLHVGDQWEKCPKADCGSSAKCSALFDNNPLSDTLIPCHEAGLSFHTGDKQDHKQG</sequence>
<dbReference type="InterPro" id="IPR036028">
    <property type="entry name" value="SH3-like_dom_sf"/>
</dbReference>
<protein>
    <recommendedName>
        <fullName evidence="2">PDZ domain-containing protein</fullName>
    </recommendedName>
</protein>